<dbReference type="InterPro" id="IPR002937">
    <property type="entry name" value="Amino_oxidase"/>
</dbReference>
<dbReference type="InterPro" id="IPR036188">
    <property type="entry name" value="FAD/NAD-bd_sf"/>
</dbReference>
<reference evidence="4 5" key="1">
    <citation type="submission" date="2021-11" db="EMBL/GenBank/DDBJ databases">
        <title>Draft genome sequence of Actinomycetospora sp. SF1 isolated from the rhizosphere soil.</title>
        <authorList>
            <person name="Duangmal K."/>
            <person name="Chantavorakit T."/>
        </authorList>
    </citation>
    <scope>NUCLEOTIDE SEQUENCE [LARGE SCALE GENOMIC DNA]</scope>
    <source>
        <strain evidence="4 5">TBRC 5722</strain>
    </source>
</reference>
<dbReference type="EMBL" id="JAJNDB010000001">
    <property type="protein sequence ID" value="MCD2193776.1"/>
    <property type="molecule type" value="Genomic_DNA"/>
</dbReference>
<evidence type="ECO:0000256" key="1">
    <source>
        <dbReference type="ARBA" id="ARBA00001974"/>
    </source>
</evidence>
<proteinExistence type="predicted"/>
<comment type="caution">
    <text evidence="4">The sequence shown here is derived from an EMBL/GenBank/DDBJ whole genome shotgun (WGS) entry which is preliminary data.</text>
</comment>
<feature type="domain" description="Amine oxidase" evidence="3">
    <location>
        <begin position="14"/>
        <end position="427"/>
    </location>
</feature>
<comment type="cofactor">
    <cofactor evidence="1">
        <name>FAD</name>
        <dbReference type="ChEBI" id="CHEBI:57692"/>
    </cofactor>
</comment>
<evidence type="ECO:0000259" key="3">
    <source>
        <dbReference type="Pfam" id="PF01593"/>
    </source>
</evidence>
<sequence length="433" mass="45995">MDDTPDVAVVGAGIAGLTAARELRRRGLDVVVLERDDHSGGRIRSEHRPGVLLEHGGIFHTHAYTSMRRLLAEHGLAEAARPTATGFHAGVLRDGVFRHADLGSVTGPLLTRLLGVRDKASLLRVAGPMLLARPADLGDLTSMRRFDTRSAAAGLSAATAGYLTAGPHEFLWGVPSTELSAAVFALQLHVFTGELREVSGGIGRLVAAVAGGTDVRHGTVVSAIRPEPDGVRVEVEGGDALRARSVVLACPADAAAGLWPDAPAPVRAHVRAMDHSRIDYVYLRTRRPVELHAEGRPVGMEVITSPEVGGRTIGGIYGANAWVDDGGMLLVTAARAARAEDLGDDELADRLQADVEKLHPEVVGEVTDRVVMRHQPYTPTFRPGSVRRLAEVRRHLPAGRVDLAGDHMSAPWVEGAIRSGEHAAARVGAALRR</sequence>
<dbReference type="InterPro" id="IPR001613">
    <property type="entry name" value="Flavin_amine_oxidase"/>
</dbReference>
<evidence type="ECO:0000313" key="5">
    <source>
        <dbReference type="Proteomes" id="UP001199469"/>
    </source>
</evidence>
<protein>
    <submittedName>
        <fullName evidence="4">FAD-dependent oxidoreductase</fullName>
    </submittedName>
</protein>
<dbReference type="InterPro" id="IPR050464">
    <property type="entry name" value="Zeta_carotene_desat/Oxidored"/>
</dbReference>
<dbReference type="Proteomes" id="UP001199469">
    <property type="component" value="Unassembled WGS sequence"/>
</dbReference>
<dbReference type="PRINTS" id="PR00757">
    <property type="entry name" value="AMINEOXDASEF"/>
</dbReference>
<name>A0ABS8P6B6_9PSEU</name>
<gene>
    <name evidence="4" type="ORF">LQ327_10345</name>
</gene>
<dbReference type="Gene3D" id="3.50.50.60">
    <property type="entry name" value="FAD/NAD(P)-binding domain"/>
    <property type="match status" value="1"/>
</dbReference>
<dbReference type="PANTHER" id="PTHR42923">
    <property type="entry name" value="PROTOPORPHYRINOGEN OXIDASE"/>
    <property type="match status" value="1"/>
</dbReference>
<evidence type="ECO:0000313" key="4">
    <source>
        <dbReference type="EMBL" id="MCD2193776.1"/>
    </source>
</evidence>
<keyword evidence="2" id="KW-0560">Oxidoreductase</keyword>
<keyword evidence="5" id="KW-1185">Reference proteome</keyword>
<evidence type="ECO:0000256" key="2">
    <source>
        <dbReference type="ARBA" id="ARBA00023002"/>
    </source>
</evidence>
<organism evidence="4 5">
    <name type="scientific">Actinomycetospora endophytica</name>
    <dbReference type="NCBI Taxonomy" id="2291215"/>
    <lineage>
        <taxon>Bacteria</taxon>
        <taxon>Bacillati</taxon>
        <taxon>Actinomycetota</taxon>
        <taxon>Actinomycetes</taxon>
        <taxon>Pseudonocardiales</taxon>
        <taxon>Pseudonocardiaceae</taxon>
        <taxon>Actinomycetospora</taxon>
    </lineage>
</organism>
<dbReference type="RefSeq" id="WP_230732585.1">
    <property type="nucleotide sequence ID" value="NZ_JAJNDB010000001.1"/>
</dbReference>
<accession>A0ABS8P6B6</accession>
<dbReference type="Pfam" id="PF01593">
    <property type="entry name" value="Amino_oxidase"/>
    <property type="match status" value="1"/>
</dbReference>
<dbReference type="SUPFAM" id="SSF51905">
    <property type="entry name" value="FAD/NAD(P)-binding domain"/>
    <property type="match status" value="1"/>
</dbReference>